<feature type="domain" description="AB hydrolase-1" evidence="1">
    <location>
        <begin position="43"/>
        <end position="147"/>
    </location>
</feature>
<proteinExistence type="predicted"/>
<dbReference type="Gene3D" id="3.40.50.1820">
    <property type="entry name" value="alpha/beta hydrolase"/>
    <property type="match status" value="1"/>
</dbReference>
<dbReference type="InterPro" id="IPR000073">
    <property type="entry name" value="AB_hydrolase_1"/>
</dbReference>
<protein>
    <submittedName>
        <fullName evidence="2">Pimeloyl-ACP methyl ester carboxylesterase</fullName>
    </submittedName>
</protein>
<dbReference type="SUPFAM" id="SSF53474">
    <property type="entry name" value="alpha/beta-Hydrolases"/>
    <property type="match status" value="1"/>
</dbReference>
<dbReference type="STRING" id="1313296.SAMN05661091_3585"/>
<dbReference type="PANTHER" id="PTHR43798">
    <property type="entry name" value="MONOACYLGLYCEROL LIPASE"/>
    <property type="match status" value="1"/>
</dbReference>
<dbReference type="InterPro" id="IPR029058">
    <property type="entry name" value="AB_hydrolase_fold"/>
</dbReference>
<dbReference type="AlphaFoldDB" id="A0A1X7HJ29"/>
<gene>
    <name evidence="2" type="ORF">SAMN05661091_3585</name>
</gene>
<dbReference type="PANTHER" id="PTHR43798:SF33">
    <property type="entry name" value="HYDROLASE, PUTATIVE (AFU_ORTHOLOGUE AFUA_2G14860)-RELATED"/>
    <property type="match status" value="1"/>
</dbReference>
<organism evidence="2 3">
    <name type="scientific">Paenibacillus uliginis N3/975</name>
    <dbReference type="NCBI Taxonomy" id="1313296"/>
    <lineage>
        <taxon>Bacteria</taxon>
        <taxon>Bacillati</taxon>
        <taxon>Bacillota</taxon>
        <taxon>Bacilli</taxon>
        <taxon>Bacillales</taxon>
        <taxon>Paenibacillaceae</taxon>
        <taxon>Paenibacillus</taxon>
    </lineage>
</organism>
<keyword evidence="3" id="KW-1185">Reference proteome</keyword>
<dbReference type="EMBL" id="LT840184">
    <property type="protein sequence ID" value="SMF87002.1"/>
    <property type="molecule type" value="Genomic_DNA"/>
</dbReference>
<dbReference type="Proteomes" id="UP000192940">
    <property type="component" value="Chromosome I"/>
</dbReference>
<evidence type="ECO:0000313" key="3">
    <source>
        <dbReference type="Proteomes" id="UP000192940"/>
    </source>
</evidence>
<evidence type="ECO:0000259" key="1">
    <source>
        <dbReference type="Pfam" id="PF00561"/>
    </source>
</evidence>
<dbReference type="GO" id="GO:0016020">
    <property type="term" value="C:membrane"/>
    <property type="evidence" value="ECO:0007669"/>
    <property type="project" value="TreeGrafter"/>
</dbReference>
<dbReference type="Pfam" id="PF00561">
    <property type="entry name" value="Abhydrolase_1"/>
    <property type="match status" value="1"/>
</dbReference>
<name>A0A1X7HJ29_9BACL</name>
<accession>A0A1X7HJ29</accession>
<dbReference type="InterPro" id="IPR050266">
    <property type="entry name" value="AB_hydrolase_sf"/>
</dbReference>
<sequence>MCNKKVQETIGMNASEIRGSYKESLYTYDNRRLYSKYFRKSTPSVIFIAGLGDSHETWNVVEDRISQETSTFSYDRAGVGRSQAASVPRTCHDLVEELSELLLALDVEPPYVLVGHSFGGLVARLYASLYPQLISGIVLVDAAPEYKELAYEKVLPEKLAAENREYFENPMLNSEKIDKPQSYKQIVDHFRQSDIPLSIITRGLPDIGDGEWPSQEILEVELRLQADFQRLSTSNKHRIAGRSGHYIHHDEPEIVIEEILIMLNGMKQK</sequence>
<evidence type="ECO:0000313" key="2">
    <source>
        <dbReference type="EMBL" id="SMF87002.1"/>
    </source>
</evidence>
<reference evidence="2 3" key="1">
    <citation type="submission" date="2017-04" db="EMBL/GenBank/DDBJ databases">
        <authorList>
            <person name="Afonso C.L."/>
            <person name="Miller P.J."/>
            <person name="Scott M.A."/>
            <person name="Spackman E."/>
            <person name="Goraichik I."/>
            <person name="Dimitrov K.M."/>
            <person name="Suarez D.L."/>
            <person name="Swayne D.E."/>
        </authorList>
    </citation>
    <scope>NUCLEOTIDE SEQUENCE [LARGE SCALE GENOMIC DNA]</scope>
    <source>
        <strain evidence="2 3">N3/975</strain>
    </source>
</reference>